<feature type="transmembrane region" description="Helical" evidence="1">
    <location>
        <begin position="98"/>
        <end position="124"/>
    </location>
</feature>
<dbReference type="RefSeq" id="WP_069969758.1">
    <property type="nucleotide sequence ID" value="NZ_CM124774.1"/>
</dbReference>
<gene>
    <name evidence="2" type="ORF">BH720_23980</name>
</gene>
<keyword evidence="1" id="KW-1133">Transmembrane helix</keyword>
<accession>A0A1E5QD35</accession>
<dbReference type="GO" id="GO:0005886">
    <property type="term" value="C:plasma membrane"/>
    <property type="evidence" value="ECO:0007669"/>
    <property type="project" value="UniProtKB-SubCell"/>
</dbReference>
<feature type="transmembrane region" description="Helical" evidence="1">
    <location>
        <begin position="130"/>
        <end position="147"/>
    </location>
</feature>
<sequence length="260" mass="28363">MNLGRIGIVAQNVFWEVIRDRILYLIGFYALFLLGSIRLVPEVASTTSDKMLLDFGLAGMSILGLIVAVFVGAGLINKEIDKRTIYVLISKPMSQSEFIIGKHLGITAVISVLIAAMTAIYLAILTLSQIPYPSLESLLIAAVFMVFELSLVAAVAILFGVFLSTILATLIAFGVYFMGHLSPDMMRLNQLVDNPGFQRITTLIYLIFPDLSKLDLKNVAVYGLGALPEPQTLALNLGYGVVYIILLLAIAIAIFSVREF</sequence>
<protein>
    <submittedName>
        <fullName evidence="2">ABC transporter permease</fullName>
    </submittedName>
</protein>
<feature type="transmembrane region" description="Helical" evidence="1">
    <location>
        <begin position="52"/>
        <end position="77"/>
    </location>
</feature>
<organism evidence="2">
    <name type="scientific">Desertifilum tharense IPPAS B-1220</name>
    <dbReference type="NCBI Taxonomy" id="1781255"/>
    <lineage>
        <taxon>Bacteria</taxon>
        <taxon>Bacillati</taxon>
        <taxon>Cyanobacteriota</taxon>
        <taxon>Cyanophyceae</taxon>
        <taxon>Desertifilales</taxon>
        <taxon>Desertifilaceae</taxon>
        <taxon>Desertifilum</taxon>
    </lineage>
</organism>
<name>A0A1E5QD35_9CYAN</name>
<dbReference type="OrthoDB" id="468402at2"/>
<dbReference type="STRING" id="1781255.BH720_23980"/>
<comment type="caution">
    <text evidence="2">The sequence shown here is derived from an EMBL/GenBank/DDBJ whole genome shotgun (WGS) entry which is preliminary data.</text>
</comment>
<dbReference type="PANTHER" id="PTHR43471:SF10">
    <property type="entry name" value="SLL1107 PROTEIN"/>
    <property type="match status" value="1"/>
</dbReference>
<reference evidence="2" key="1">
    <citation type="submission" date="2016-09" db="EMBL/GenBank/DDBJ databases">
        <title>Draft genome of thermotolerant cyanobacterium Desertifilum sp. strain IPPAS B-1220.</title>
        <authorList>
            <person name="Sinetova M.A."/>
            <person name="Bolakhan K."/>
            <person name="Zayadan B.K."/>
            <person name="Mironov K.S."/>
            <person name="Ustinova V."/>
            <person name="Kupriyanova E.V."/>
            <person name="Sidorov R.A."/>
            <person name="Skrypnik A.N."/>
            <person name="Gogoleva N.E."/>
            <person name="Gogolev Y.V."/>
            <person name="Los D.A."/>
        </authorList>
    </citation>
    <scope>NUCLEOTIDE SEQUENCE [LARGE SCALE GENOMIC DNA]</scope>
    <source>
        <strain evidence="2">IPPAS B-1220</strain>
    </source>
</reference>
<keyword evidence="1" id="KW-0812">Transmembrane</keyword>
<feature type="transmembrane region" description="Helical" evidence="1">
    <location>
        <begin position="21"/>
        <end position="40"/>
    </location>
</feature>
<feature type="transmembrane region" description="Helical" evidence="1">
    <location>
        <begin position="154"/>
        <end position="178"/>
    </location>
</feature>
<dbReference type="Pfam" id="PF12679">
    <property type="entry name" value="ABC2_membrane_2"/>
    <property type="match status" value="1"/>
</dbReference>
<keyword evidence="1" id="KW-0472">Membrane</keyword>
<dbReference type="AlphaFoldDB" id="A0A1E5QD35"/>
<dbReference type="EMBL" id="MJGC01000121">
    <property type="protein sequence ID" value="OEJ72565.1"/>
    <property type="molecule type" value="Genomic_DNA"/>
</dbReference>
<proteinExistence type="predicted"/>
<evidence type="ECO:0000256" key="1">
    <source>
        <dbReference type="SAM" id="Phobius"/>
    </source>
</evidence>
<dbReference type="PANTHER" id="PTHR43471">
    <property type="entry name" value="ABC TRANSPORTER PERMEASE"/>
    <property type="match status" value="1"/>
</dbReference>
<dbReference type="GO" id="GO:0140359">
    <property type="term" value="F:ABC-type transporter activity"/>
    <property type="evidence" value="ECO:0007669"/>
    <property type="project" value="InterPro"/>
</dbReference>
<evidence type="ECO:0000313" key="2">
    <source>
        <dbReference type="EMBL" id="OEJ72565.1"/>
    </source>
</evidence>
<feature type="transmembrane region" description="Helical" evidence="1">
    <location>
        <begin position="237"/>
        <end position="257"/>
    </location>
</feature>